<feature type="chain" id="PRO_5037134219" description="Cytochrome c domain-containing protein" evidence="5">
    <location>
        <begin position="28"/>
        <end position="509"/>
    </location>
</feature>
<comment type="caution">
    <text evidence="7">The sequence shown here is derived from an EMBL/GenBank/DDBJ whole genome shotgun (WGS) entry which is preliminary data.</text>
</comment>
<dbReference type="EMBL" id="BMZD01000001">
    <property type="protein sequence ID" value="GGZ87921.1"/>
    <property type="molecule type" value="Genomic_DNA"/>
</dbReference>
<keyword evidence="3 4" id="KW-0408">Iron</keyword>
<dbReference type="GO" id="GO:0020037">
    <property type="term" value="F:heme binding"/>
    <property type="evidence" value="ECO:0007669"/>
    <property type="project" value="InterPro"/>
</dbReference>
<keyword evidence="2 4" id="KW-0479">Metal-binding</keyword>
<dbReference type="PROSITE" id="PS51007">
    <property type="entry name" value="CYTC"/>
    <property type="match status" value="1"/>
</dbReference>
<reference evidence="7" key="1">
    <citation type="journal article" date="2014" name="Int. J. Syst. Evol. Microbiol.">
        <title>Complete genome sequence of Corynebacterium casei LMG S-19264T (=DSM 44701T), isolated from a smear-ripened cheese.</title>
        <authorList>
            <consortium name="US DOE Joint Genome Institute (JGI-PGF)"/>
            <person name="Walter F."/>
            <person name="Albersmeier A."/>
            <person name="Kalinowski J."/>
            <person name="Ruckert C."/>
        </authorList>
    </citation>
    <scope>NUCLEOTIDE SEQUENCE</scope>
    <source>
        <strain evidence="7">KCTC 32422</strain>
    </source>
</reference>
<feature type="domain" description="Cytochrome c" evidence="6">
    <location>
        <begin position="347"/>
        <end position="509"/>
    </location>
</feature>
<sequence>MPRGRPSSALRRRLLLLGLPAAVLAGAATQSVRVGADAPDRWWSPGEGRVFPATLDYTNDHGTIRTLVVDGPIETKGHPFFEPIGTNGRACVTCHQPADGMSLSARTARERWDATGGKDPLFAAIDGSNCPTLPQGERASHSLLLERGLLRIERPWPVRSFNGKPVKPDFRIEVVRDPNGCNSGPGRGPEAGNISVYRRPRPVANLKYLLAVGFPFDPKQGYALPLDPDDGKPQSGNLMADNRAGNLRLQMEDAAASHLQLMGKLTPQQIDRIRDFELRIYAAQQESVQGGALDTLGAEGGPVKLRDSQPGALGSIGTPVWSEFAAWDRISPADAARLTPEQLAFRQSVARGARVFRDRTFLIFDSAGINSRMGFGNPVRNSCVFCHNMTQMGNDVAPGQVDLGTTTLPFADPWDDLPLFRVTCLGEPHPHYGRVILTYDPGFALTSGKCADVGKITLQSMRGLAARAPYFSNGLAKDLRAVVDYYERRYNIGYTEQEKQDLVNLMSVL</sequence>
<proteinExistence type="predicted"/>
<evidence type="ECO:0000256" key="4">
    <source>
        <dbReference type="PROSITE-ProRule" id="PRU00433"/>
    </source>
</evidence>
<evidence type="ECO:0000313" key="8">
    <source>
        <dbReference type="Proteomes" id="UP000634139"/>
    </source>
</evidence>
<dbReference type="InterPro" id="IPR009056">
    <property type="entry name" value="Cyt_c-like_dom"/>
</dbReference>
<name>A0A918VCD1_9SPHN</name>
<keyword evidence="8" id="KW-1185">Reference proteome</keyword>
<dbReference type="Proteomes" id="UP000634139">
    <property type="component" value="Unassembled WGS sequence"/>
</dbReference>
<keyword evidence="5" id="KW-0732">Signal</keyword>
<protein>
    <recommendedName>
        <fullName evidence="6">Cytochrome c domain-containing protein</fullName>
    </recommendedName>
</protein>
<organism evidence="7 8">
    <name type="scientific">Novosphingobium arvoryzae</name>
    <dbReference type="NCBI Taxonomy" id="1256514"/>
    <lineage>
        <taxon>Bacteria</taxon>
        <taxon>Pseudomonadati</taxon>
        <taxon>Pseudomonadota</taxon>
        <taxon>Alphaproteobacteria</taxon>
        <taxon>Sphingomonadales</taxon>
        <taxon>Sphingomonadaceae</taxon>
        <taxon>Novosphingobium</taxon>
    </lineage>
</organism>
<gene>
    <name evidence="7" type="ORF">GCM10011617_03380</name>
</gene>
<keyword evidence="1 4" id="KW-0349">Heme</keyword>
<evidence type="ECO:0000256" key="3">
    <source>
        <dbReference type="ARBA" id="ARBA00023004"/>
    </source>
</evidence>
<evidence type="ECO:0000259" key="6">
    <source>
        <dbReference type="PROSITE" id="PS51007"/>
    </source>
</evidence>
<dbReference type="AlphaFoldDB" id="A0A918VCD1"/>
<evidence type="ECO:0000256" key="1">
    <source>
        <dbReference type="ARBA" id="ARBA00022617"/>
    </source>
</evidence>
<evidence type="ECO:0000313" key="7">
    <source>
        <dbReference type="EMBL" id="GGZ87921.1"/>
    </source>
</evidence>
<feature type="signal peptide" evidence="5">
    <location>
        <begin position="1"/>
        <end position="27"/>
    </location>
</feature>
<dbReference type="GO" id="GO:0009055">
    <property type="term" value="F:electron transfer activity"/>
    <property type="evidence" value="ECO:0007669"/>
    <property type="project" value="InterPro"/>
</dbReference>
<reference evidence="7" key="2">
    <citation type="submission" date="2020-09" db="EMBL/GenBank/DDBJ databases">
        <authorList>
            <person name="Sun Q."/>
            <person name="Kim S."/>
        </authorList>
    </citation>
    <scope>NUCLEOTIDE SEQUENCE</scope>
    <source>
        <strain evidence="7">KCTC 32422</strain>
    </source>
</reference>
<evidence type="ECO:0000256" key="2">
    <source>
        <dbReference type="ARBA" id="ARBA00022723"/>
    </source>
</evidence>
<dbReference type="InterPro" id="IPR036909">
    <property type="entry name" value="Cyt_c-like_dom_sf"/>
</dbReference>
<dbReference type="GO" id="GO:0046872">
    <property type="term" value="F:metal ion binding"/>
    <property type="evidence" value="ECO:0007669"/>
    <property type="project" value="UniProtKB-KW"/>
</dbReference>
<dbReference type="SUPFAM" id="SSF46626">
    <property type="entry name" value="Cytochrome c"/>
    <property type="match status" value="1"/>
</dbReference>
<evidence type="ECO:0000256" key="5">
    <source>
        <dbReference type="SAM" id="SignalP"/>
    </source>
</evidence>
<dbReference type="Gene3D" id="1.10.760.10">
    <property type="entry name" value="Cytochrome c-like domain"/>
    <property type="match status" value="1"/>
</dbReference>
<dbReference type="RefSeq" id="WP_189538686.1">
    <property type="nucleotide sequence ID" value="NZ_BMZD01000001.1"/>
</dbReference>
<accession>A0A918VCD1</accession>